<sequence length="141" mass="16203">MTFARHSPTLVGKRYKNAGMVLDRCMNRMPKDFVWLCGRLLVGEVPSAPQEGPPGDIATSTRPLLQPRSGRPALIRQQTLHQIVICRKCETSGLEGMFHNTLRQCNCQSCQRIRIRFYGLSMRLQYMSVIQWNEEHELNIS</sequence>
<dbReference type="Proteomes" id="UP000054563">
    <property type="component" value="Unassembled WGS sequence"/>
</dbReference>
<dbReference type="VEuPathDB" id="FungiDB:CIHG_05600"/>
<organism evidence="1 2">
    <name type="scientific">Coccidioides immitis H538.4</name>
    <dbReference type="NCBI Taxonomy" id="396776"/>
    <lineage>
        <taxon>Eukaryota</taxon>
        <taxon>Fungi</taxon>
        <taxon>Dikarya</taxon>
        <taxon>Ascomycota</taxon>
        <taxon>Pezizomycotina</taxon>
        <taxon>Eurotiomycetes</taxon>
        <taxon>Eurotiomycetidae</taxon>
        <taxon>Onygenales</taxon>
        <taxon>Onygenaceae</taxon>
        <taxon>Coccidioides</taxon>
    </lineage>
</organism>
<evidence type="ECO:0000313" key="2">
    <source>
        <dbReference type="Proteomes" id="UP000054563"/>
    </source>
</evidence>
<proteinExistence type="predicted"/>
<dbReference type="EMBL" id="DS017000">
    <property type="protein sequence ID" value="KMU87832.1"/>
    <property type="molecule type" value="Genomic_DNA"/>
</dbReference>
<protein>
    <submittedName>
        <fullName evidence="1">Uncharacterized protein</fullName>
    </submittedName>
</protein>
<evidence type="ECO:0000313" key="1">
    <source>
        <dbReference type="EMBL" id="KMU87832.1"/>
    </source>
</evidence>
<gene>
    <name evidence="1" type="ORF">CIHG_05600</name>
</gene>
<dbReference type="AlphaFoldDB" id="A0A0J8RST5"/>
<reference evidence="2" key="1">
    <citation type="journal article" date="2010" name="Genome Res.">
        <title>Population genomic sequencing of Coccidioides fungi reveals recent hybridization and transposon control.</title>
        <authorList>
            <person name="Neafsey D.E."/>
            <person name="Barker B.M."/>
            <person name="Sharpton T.J."/>
            <person name="Stajich J.E."/>
            <person name="Park D.J."/>
            <person name="Whiston E."/>
            <person name="Hung C.-Y."/>
            <person name="McMahan C."/>
            <person name="White J."/>
            <person name="Sykes S."/>
            <person name="Heiman D."/>
            <person name="Young S."/>
            <person name="Zeng Q."/>
            <person name="Abouelleil A."/>
            <person name="Aftuck L."/>
            <person name="Bessette D."/>
            <person name="Brown A."/>
            <person name="FitzGerald M."/>
            <person name="Lui A."/>
            <person name="Macdonald J.P."/>
            <person name="Priest M."/>
            <person name="Orbach M.J."/>
            <person name="Galgiani J.N."/>
            <person name="Kirkland T.N."/>
            <person name="Cole G.T."/>
            <person name="Birren B.W."/>
            <person name="Henn M.R."/>
            <person name="Taylor J.W."/>
            <person name="Rounsley S.D."/>
        </authorList>
    </citation>
    <scope>NUCLEOTIDE SEQUENCE [LARGE SCALE GENOMIC DNA]</scope>
    <source>
        <strain evidence="2">H538.4</strain>
    </source>
</reference>
<name>A0A0J8RST5_COCIT</name>
<accession>A0A0J8RST5</accession>